<keyword evidence="7 15" id="KW-0479">Metal-binding</keyword>
<evidence type="ECO:0000256" key="12">
    <source>
        <dbReference type="ARBA" id="ARBA00023008"/>
    </source>
</evidence>
<dbReference type="PROSITE" id="PS50857">
    <property type="entry name" value="COX2_CUA"/>
    <property type="match status" value="1"/>
</dbReference>
<comment type="function">
    <text evidence="15">Component of the cytochrome c oxidase, the last enzyme in the mitochondrial electron transport chain which drives oxidative phosphorylation. The respiratory chain contains 3 multisubunit complexes succinate dehydrogenase (complex II, CII), ubiquinol-cytochrome c oxidoreductase (cytochrome b-c1 complex, complex III, CIII) and cytochrome c oxidase (complex IV, CIV), that cooperate to transfer electrons derived from NADH and succinate to molecular oxygen, creating an electrochemical gradient over the inner membrane that drives transmembrane transport and the ATP synthase. Cytochrome c oxidase is the component of the respiratory chain that catalyzes the reduction of oxygen to water. Electrons originating from reduced cytochrome c in the intermembrane space (IMS) are transferred via the dinuclear copper A center (CU(A)) of subunit 2 and heme A of subunit 1 to the active site in subunit 1, a binuclear center (BNC) formed by heme A3 and copper B (CU(B)). The BNC reduces molecular oxygen to 2 water molecules using 4 electrons from cytochrome c in the IMS and 4 protons from the mitochondrial matrix.</text>
</comment>
<evidence type="ECO:0000313" key="19">
    <source>
        <dbReference type="EMBL" id="AEQ93881.1"/>
    </source>
</evidence>
<evidence type="ECO:0000259" key="17">
    <source>
        <dbReference type="PROSITE" id="PS50857"/>
    </source>
</evidence>
<accession>G8HQX7</accession>
<dbReference type="SUPFAM" id="SSF81464">
    <property type="entry name" value="Cytochrome c oxidase subunit II-like, transmembrane region"/>
    <property type="match status" value="1"/>
</dbReference>
<sequence length="211" mass="23468">MSLWGQLNLLDPSSVIQAEMLLFHDHAMVILISIFCLVSFMGVKILANKLSVRTIHEAQDLESIWTILPAITLLFLALPSLRLLYLIDEEKSGLPVKVTGRQWYWSYQVGDQAPFDSFLIREKDLALGDYRLLEVDSRLSAPLSTDLTILCSSADVLHSWALPSAGMKLDAVPGRLNSMGVFFNYSGVFYGQCSEICGANHSFMPIAVEVL</sequence>
<feature type="transmembrane region" description="Helical" evidence="16">
    <location>
        <begin position="20"/>
        <end position="43"/>
    </location>
</feature>
<keyword evidence="9" id="KW-1278">Translocase</keyword>
<organism evidence="19">
    <name type="scientific">Imerinia grandidieri</name>
    <dbReference type="NCBI Taxonomy" id="3244470"/>
    <lineage>
        <taxon>Eukaryota</taxon>
        <taxon>Metazoa</taxon>
        <taxon>Spiralia</taxon>
        <taxon>Lophotrochozoa</taxon>
        <taxon>Mollusca</taxon>
        <taxon>Gastropoda</taxon>
        <taxon>Heterobranchia</taxon>
        <taxon>Euthyneura</taxon>
        <taxon>Panpulmonata</taxon>
        <taxon>Eupulmonata</taxon>
        <taxon>Systellommatophora</taxon>
        <taxon>Veronicelloidea</taxon>
        <taxon>Veronicellidae</taxon>
        <taxon>Imerinia</taxon>
    </lineage>
</organism>
<evidence type="ECO:0000256" key="15">
    <source>
        <dbReference type="RuleBase" id="RU000457"/>
    </source>
</evidence>
<evidence type="ECO:0000256" key="3">
    <source>
        <dbReference type="ARBA" id="ARBA00015946"/>
    </source>
</evidence>
<geneLocation type="mitochondrion" evidence="19"/>
<evidence type="ECO:0000256" key="7">
    <source>
        <dbReference type="ARBA" id="ARBA00022723"/>
    </source>
</evidence>
<feature type="domain" description="Cytochrome oxidase subunit II transmembrane region profile" evidence="18">
    <location>
        <begin position="1"/>
        <end position="91"/>
    </location>
</feature>
<keyword evidence="12 15" id="KW-0186">Copper</keyword>
<dbReference type="PROSITE" id="PS00078">
    <property type="entry name" value="COX2"/>
    <property type="match status" value="1"/>
</dbReference>
<keyword evidence="4 15" id="KW-0813">Transport</keyword>
<protein>
    <recommendedName>
        <fullName evidence="3 15">Cytochrome c oxidase subunit 2</fullName>
    </recommendedName>
</protein>
<dbReference type="Gene3D" id="1.10.287.90">
    <property type="match status" value="1"/>
</dbReference>
<evidence type="ECO:0000256" key="10">
    <source>
        <dbReference type="ARBA" id="ARBA00022982"/>
    </source>
</evidence>
<reference evidence="19" key="2">
    <citation type="submission" date="2011-08" db="EMBL/GenBank/DDBJ databases">
        <authorList>
            <person name="Dayrat B."/>
        </authorList>
    </citation>
    <scope>NUCLEOTIDE SEQUENCE</scope>
</reference>
<proteinExistence type="inferred from homology"/>
<keyword evidence="10 15" id="KW-0249">Electron transport</keyword>
<comment type="similarity">
    <text evidence="2 15">Belongs to the cytochrome c oxidase subunit 2 family.</text>
</comment>
<keyword evidence="8" id="KW-0460">Magnesium</keyword>
<comment type="cofactor">
    <cofactor evidence="15">
        <name>Cu cation</name>
        <dbReference type="ChEBI" id="CHEBI:23378"/>
    </cofactor>
    <text evidence="15">Binds a copper A center.</text>
</comment>
<gene>
    <name evidence="19" type="primary">cox2</name>
</gene>
<dbReference type="InterPro" id="IPR045187">
    <property type="entry name" value="CcO_II"/>
</dbReference>
<feature type="transmembrane region" description="Helical" evidence="16">
    <location>
        <begin position="64"/>
        <end position="87"/>
    </location>
</feature>
<reference evidence="19" key="1">
    <citation type="journal article" date="2011" name="BMC Evol. Biol.">
        <title>Ten new complete mitochondrial genomes of pulmonates (Mollusca: Gastropoda) and their impact on phylogenetic relationships.</title>
        <authorList>
            <person name="White T.R."/>
            <person name="Conrad M.M."/>
            <person name="Tseng R."/>
            <person name="Balayan S."/>
            <person name="Golding R."/>
            <person name="de Frias Martins A.M."/>
            <person name="Dayrat B.A."/>
        </authorList>
    </citation>
    <scope>NUCLEOTIDE SEQUENCE</scope>
</reference>
<feature type="domain" description="Cytochrome oxidase subunit II copper A binding" evidence="17">
    <location>
        <begin position="91"/>
        <end position="211"/>
    </location>
</feature>
<dbReference type="InterPro" id="IPR036257">
    <property type="entry name" value="Cyt_c_oxidase_su2_TM_sf"/>
</dbReference>
<dbReference type="InterPro" id="IPR002429">
    <property type="entry name" value="CcO_II-like_C"/>
</dbReference>
<comment type="subcellular location">
    <subcellularLocation>
        <location evidence="1">Membrane</location>
        <topology evidence="1">Multi-pass membrane protein</topology>
    </subcellularLocation>
    <subcellularLocation>
        <location evidence="15">Mitochondrion inner membrane</location>
        <topology evidence="15">Multi-pass membrane protein</topology>
    </subcellularLocation>
</comment>
<dbReference type="InterPro" id="IPR011759">
    <property type="entry name" value="Cyt_c_oxidase_su2_TM_dom"/>
</dbReference>
<keyword evidence="5 15" id="KW-0679">Respiratory chain</keyword>
<evidence type="ECO:0000256" key="11">
    <source>
        <dbReference type="ARBA" id="ARBA00022989"/>
    </source>
</evidence>
<evidence type="ECO:0000256" key="9">
    <source>
        <dbReference type="ARBA" id="ARBA00022967"/>
    </source>
</evidence>
<dbReference type="SUPFAM" id="SSF49503">
    <property type="entry name" value="Cupredoxins"/>
    <property type="match status" value="1"/>
</dbReference>
<dbReference type="Pfam" id="PF00116">
    <property type="entry name" value="COX2"/>
    <property type="match status" value="1"/>
</dbReference>
<name>G8HQX7_9EUPU</name>
<dbReference type="AlphaFoldDB" id="G8HQX7"/>
<dbReference type="Gene3D" id="2.60.40.420">
    <property type="entry name" value="Cupredoxins - blue copper proteins"/>
    <property type="match status" value="1"/>
</dbReference>
<keyword evidence="15 19" id="KW-0496">Mitochondrion</keyword>
<evidence type="ECO:0000256" key="8">
    <source>
        <dbReference type="ARBA" id="ARBA00022842"/>
    </source>
</evidence>
<dbReference type="PROSITE" id="PS50999">
    <property type="entry name" value="COX2_TM"/>
    <property type="match status" value="1"/>
</dbReference>
<evidence type="ECO:0000256" key="16">
    <source>
        <dbReference type="SAM" id="Phobius"/>
    </source>
</evidence>
<dbReference type="GO" id="GO:0005743">
    <property type="term" value="C:mitochondrial inner membrane"/>
    <property type="evidence" value="ECO:0007669"/>
    <property type="project" value="UniProtKB-SubCell"/>
</dbReference>
<dbReference type="GO" id="GO:0042773">
    <property type="term" value="P:ATP synthesis coupled electron transport"/>
    <property type="evidence" value="ECO:0007669"/>
    <property type="project" value="TreeGrafter"/>
</dbReference>
<evidence type="ECO:0000256" key="13">
    <source>
        <dbReference type="ARBA" id="ARBA00023136"/>
    </source>
</evidence>
<keyword evidence="15" id="KW-0999">Mitochondrion inner membrane</keyword>
<dbReference type="InterPro" id="IPR008972">
    <property type="entry name" value="Cupredoxin"/>
</dbReference>
<dbReference type="InterPro" id="IPR001505">
    <property type="entry name" value="Copper_CuA"/>
</dbReference>
<keyword evidence="6 15" id="KW-0812">Transmembrane</keyword>
<keyword evidence="13 15" id="KW-0472">Membrane</keyword>
<dbReference type="PANTHER" id="PTHR22888">
    <property type="entry name" value="CYTOCHROME C OXIDASE, SUBUNIT II"/>
    <property type="match status" value="1"/>
</dbReference>
<evidence type="ECO:0000256" key="4">
    <source>
        <dbReference type="ARBA" id="ARBA00022448"/>
    </source>
</evidence>
<evidence type="ECO:0000259" key="18">
    <source>
        <dbReference type="PROSITE" id="PS50999"/>
    </source>
</evidence>
<evidence type="ECO:0000256" key="1">
    <source>
        <dbReference type="ARBA" id="ARBA00004141"/>
    </source>
</evidence>
<evidence type="ECO:0000256" key="5">
    <source>
        <dbReference type="ARBA" id="ARBA00022660"/>
    </source>
</evidence>
<dbReference type="PANTHER" id="PTHR22888:SF9">
    <property type="entry name" value="CYTOCHROME C OXIDASE SUBUNIT 2"/>
    <property type="match status" value="1"/>
</dbReference>
<evidence type="ECO:0000256" key="2">
    <source>
        <dbReference type="ARBA" id="ARBA00007866"/>
    </source>
</evidence>
<dbReference type="PRINTS" id="PR01166">
    <property type="entry name" value="CYCOXIDASEII"/>
</dbReference>
<dbReference type="GO" id="GO:0004129">
    <property type="term" value="F:cytochrome-c oxidase activity"/>
    <property type="evidence" value="ECO:0007669"/>
    <property type="project" value="UniProtKB-EC"/>
</dbReference>
<dbReference type="Pfam" id="PF02790">
    <property type="entry name" value="COX2_TM"/>
    <property type="match status" value="1"/>
</dbReference>
<keyword evidence="11 16" id="KW-1133">Transmembrane helix</keyword>
<dbReference type="GO" id="GO:0005507">
    <property type="term" value="F:copper ion binding"/>
    <property type="evidence" value="ECO:0007669"/>
    <property type="project" value="InterPro"/>
</dbReference>
<evidence type="ECO:0000256" key="6">
    <source>
        <dbReference type="ARBA" id="ARBA00022692"/>
    </source>
</evidence>
<comment type="catalytic activity">
    <reaction evidence="14">
        <text>4 Fe(II)-[cytochrome c] + O2 + 8 H(+)(in) = 4 Fe(III)-[cytochrome c] + 2 H2O + 4 H(+)(out)</text>
        <dbReference type="Rhea" id="RHEA:11436"/>
        <dbReference type="Rhea" id="RHEA-COMP:10350"/>
        <dbReference type="Rhea" id="RHEA-COMP:14399"/>
        <dbReference type="ChEBI" id="CHEBI:15377"/>
        <dbReference type="ChEBI" id="CHEBI:15378"/>
        <dbReference type="ChEBI" id="CHEBI:15379"/>
        <dbReference type="ChEBI" id="CHEBI:29033"/>
        <dbReference type="ChEBI" id="CHEBI:29034"/>
        <dbReference type="EC" id="7.1.1.9"/>
    </reaction>
    <physiologicalReaction direction="left-to-right" evidence="14">
        <dbReference type="Rhea" id="RHEA:11437"/>
    </physiologicalReaction>
</comment>
<evidence type="ECO:0000256" key="14">
    <source>
        <dbReference type="ARBA" id="ARBA00049512"/>
    </source>
</evidence>
<dbReference type="EMBL" id="JN619347">
    <property type="protein sequence ID" value="AEQ93881.1"/>
    <property type="molecule type" value="Genomic_DNA"/>
</dbReference>